<proteinExistence type="predicted"/>
<comment type="caution">
    <text evidence="2">The sequence shown here is derived from an EMBL/GenBank/DDBJ whole genome shotgun (WGS) entry which is preliminary data.</text>
</comment>
<name>A0ABN7W9X7_GIGMA</name>
<keyword evidence="1" id="KW-1133">Transmembrane helix</keyword>
<evidence type="ECO:0000313" key="3">
    <source>
        <dbReference type="Proteomes" id="UP000789901"/>
    </source>
</evidence>
<evidence type="ECO:0000313" key="2">
    <source>
        <dbReference type="EMBL" id="CAG8823222.1"/>
    </source>
</evidence>
<gene>
    <name evidence="2" type="ORF">GMARGA_LOCUS28285</name>
</gene>
<keyword evidence="3" id="KW-1185">Reference proteome</keyword>
<feature type="non-terminal residue" evidence="2">
    <location>
        <position position="92"/>
    </location>
</feature>
<sequence length="92" mass="10643">MFRFIFLGYAQYIGLSQTPTTYEVSNGSEMIYNMTGIEPDNSLSNPFKAIIAAYYWSSNSFDAWEFWPLIIIGVIFNIIFFIILQNVIVSFM</sequence>
<accession>A0ABN7W9X7</accession>
<feature type="transmembrane region" description="Helical" evidence="1">
    <location>
        <begin position="66"/>
        <end position="89"/>
    </location>
</feature>
<organism evidence="2 3">
    <name type="scientific">Gigaspora margarita</name>
    <dbReference type="NCBI Taxonomy" id="4874"/>
    <lineage>
        <taxon>Eukaryota</taxon>
        <taxon>Fungi</taxon>
        <taxon>Fungi incertae sedis</taxon>
        <taxon>Mucoromycota</taxon>
        <taxon>Glomeromycotina</taxon>
        <taxon>Glomeromycetes</taxon>
        <taxon>Diversisporales</taxon>
        <taxon>Gigasporaceae</taxon>
        <taxon>Gigaspora</taxon>
    </lineage>
</organism>
<protein>
    <submittedName>
        <fullName evidence="2">9052_t:CDS:1</fullName>
    </submittedName>
</protein>
<reference evidence="2 3" key="1">
    <citation type="submission" date="2021-06" db="EMBL/GenBank/DDBJ databases">
        <authorList>
            <person name="Kallberg Y."/>
            <person name="Tangrot J."/>
            <person name="Rosling A."/>
        </authorList>
    </citation>
    <scope>NUCLEOTIDE SEQUENCE [LARGE SCALE GENOMIC DNA]</scope>
    <source>
        <strain evidence="2 3">120-4 pot B 10/14</strain>
    </source>
</reference>
<dbReference type="EMBL" id="CAJVQB010035921">
    <property type="protein sequence ID" value="CAG8823222.1"/>
    <property type="molecule type" value="Genomic_DNA"/>
</dbReference>
<keyword evidence="1" id="KW-0812">Transmembrane</keyword>
<dbReference type="Proteomes" id="UP000789901">
    <property type="component" value="Unassembled WGS sequence"/>
</dbReference>
<evidence type="ECO:0000256" key="1">
    <source>
        <dbReference type="SAM" id="Phobius"/>
    </source>
</evidence>
<keyword evidence="1" id="KW-0472">Membrane</keyword>